<reference evidence="2" key="1">
    <citation type="submission" date="2023-03" db="EMBL/GenBank/DDBJ databases">
        <title>Chromosome-scale reference genome and RAD-based genetic map of yellow starthistle (Centaurea solstitialis) reveal putative structural variation and QTLs associated with invader traits.</title>
        <authorList>
            <person name="Reatini B."/>
            <person name="Cang F.A."/>
            <person name="Jiang Q."/>
            <person name="Mckibben M.T.W."/>
            <person name="Barker M.S."/>
            <person name="Rieseberg L.H."/>
            <person name="Dlugosch K.M."/>
        </authorList>
    </citation>
    <scope>NUCLEOTIDE SEQUENCE</scope>
    <source>
        <strain evidence="2">CAN-66</strain>
        <tissue evidence="2">Leaf</tissue>
    </source>
</reference>
<evidence type="ECO:0000256" key="1">
    <source>
        <dbReference type="SAM" id="MobiDB-lite"/>
    </source>
</evidence>
<dbReference type="EMBL" id="JARYMX010000001">
    <property type="protein sequence ID" value="KAJ9564978.1"/>
    <property type="molecule type" value="Genomic_DNA"/>
</dbReference>
<organism evidence="2 3">
    <name type="scientific">Centaurea solstitialis</name>
    <name type="common">yellow star-thistle</name>
    <dbReference type="NCBI Taxonomy" id="347529"/>
    <lineage>
        <taxon>Eukaryota</taxon>
        <taxon>Viridiplantae</taxon>
        <taxon>Streptophyta</taxon>
        <taxon>Embryophyta</taxon>
        <taxon>Tracheophyta</taxon>
        <taxon>Spermatophyta</taxon>
        <taxon>Magnoliopsida</taxon>
        <taxon>eudicotyledons</taxon>
        <taxon>Gunneridae</taxon>
        <taxon>Pentapetalae</taxon>
        <taxon>asterids</taxon>
        <taxon>campanulids</taxon>
        <taxon>Asterales</taxon>
        <taxon>Asteraceae</taxon>
        <taxon>Carduoideae</taxon>
        <taxon>Cardueae</taxon>
        <taxon>Centaureinae</taxon>
        <taxon>Centaurea</taxon>
    </lineage>
</organism>
<evidence type="ECO:0000313" key="2">
    <source>
        <dbReference type="EMBL" id="KAJ9564978.1"/>
    </source>
</evidence>
<evidence type="ECO:0000313" key="3">
    <source>
        <dbReference type="Proteomes" id="UP001172457"/>
    </source>
</evidence>
<keyword evidence="3" id="KW-1185">Reference proteome</keyword>
<sequence>MKPCNGRGMPMVKLNQPSNFELTILPSLDHTPTPTPGNRCNHTGNGGSGCVPGNHHVNNNEKAFAGRRSATSSPPTMVVSGAGGVKGVVPIGTPGNTTEDELIGMRVKTTVNELVRIDKMLTWMLTFLKVISPKKQIVHLGQLKKTRFEHVWRILKESEKFAPQPSYLHASKRAKTPESNTDVDLHDYEVRPRPMGQKAAKRKGKSKAKESSTSQHNTEIGKRLKNFR</sequence>
<name>A0AA38TXK4_9ASTR</name>
<feature type="region of interest" description="Disordered" evidence="1">
    <location>
        <begin position="166"/>
        <end position="228"/>
    </location>
</feature>
<comment type="caution">
    <text evidence="2">The sequence shown here is derived from an EMBL/GenBank/DDBJ whole genome shotgun (WGS) entry which is preliminary data.</text>
</comment>
<dbReference type="Proteomes" id="UP001172457">
    <property type="component" value="Chromosome 1"/>
</dbReference>
<feature type="compositionally biased region" description="Basic and acidic residues" evidence="1">
    <location>
        <begin position="183"/>
        <end position="192"/>
    </location>
</feature>
<gene>
    <name evidence="2" type="ORF">OSB04_000944</name>
</gene>
<proteinExistence type="predicted"/>
<protein>
    <submittedName>
        <fullName evidence="2">Uncharacterized protein</fullName>
    </submittedName>
</protein>
<accession>A0AA38TXK4</accession>
<dbReference type="AlphaFoldDB" id="A0AA38TXK4"/>